<organism evidence="15 16">
    <name type="scientific">Peiella sedimenti</name>
    <dbReference type="NCBI Taxonomy" id="3061083"/>
    <lineage>
        <taxon>Bacteria</taxon>
        <taxon>Pseudomonadati</taxon>
        <taxon>Pseudomonadota</taxon>
        <taxon>Alphaproteobacteria</taxon>
        <taxon>Caulobacterales</taxon>
        <taxon>Caulobacteraceae</taxon>
        <taxon>Peiella</taxon>
    </lineage>
</organism>
<sequence length="186" mass="20767">MARPDEVNGRYSAVSLTLHWLIAALVVGQVLLIMAHDGVSGSDPDPWMPLHKANGIMILLLTVVRIGWRLAHPAIPLPDHLPRWQKLIARGTHVGFYLVLIAMPLGGWLAMSFFGRPIDMYGIFDWPTLPVETSRDAGRSVIDLHEMLAKALYVLIAAHVAGALKHHFINKDNVARRMLPFLPRRP</sequence>
<evidence type="ECO:0000256" key="6">
    <source>
        <dbReference type="ARBA" id="ARBA00022692"/>
    </source>
</evidence>
<dbReference type="PANTHER" id="PTHR30529">
    <property type="entry name" value="CYTOCHROME B561"/>
    <property type="match status" value="1"/>
</dbReference>
<feature type="domain" description="Cytochrome b561 bacterial/Ni-hydrogenase" evidence="14">
    <location>
        <begin position="10"/>
        <end position="180"/>
    </location>
</feature>
<dbReference type="PANTHER" id="PTHR30529:SF3">
    <property type="entry name" value="CYTOCHROME B561 HOMOLOG 1"/>
    <property type="match status" value="1"/>
</dbReference>
<dbReference type="EMBL" id="JAUKTR010000001">
    <property type="protein sequence ID" value="MDO1558403.1"/>
    <property type="molecule type" value="Genomic_DNA"/>
</dbReference>
<comment type="subcellular location">
    <subcellularLocation>
        <location evidence="2">Cell membrane</location>
        <topology evidence="2">Multi-pass membrane protein</topology>
    </subcellularLocation>
</comment>
<keyword evidence="3" id="KW-0813">Transport</keyword>
<name>A0ABT8SIK5_9CAUL</name>
<protein>
    <submittedName>
        <fullName evidence="15">Cytochrome b</fullName>
    </submittedName>
</protein>
<dbReference type="InterPro" id="IPR016174">
    <property type="entry name" value="Di-haem_cyt_TM"/>
</dbReference>
<evidence type="ECO:0000313" key="16">
    <source>
        <dbReference type="Proteomes" id="UP001169063"/>
    </source>
</evidence>
<evidence type="ECO:0000313" key="15">
    <source>
        <dbReference type="EMBL" id="MDO1558403.1"/>
    </source>
</evidence>
<evidence type="ECO:0000256" key="12">
    <source>
        <dbReference type="ARBA" id="ARBA00037975"/>
    </source>
</evidence>
<feature type="transmembrane region" description="Helical" evidence="13">
    <location>
        <begin position="151"/>
        <end position="169"/>
    </location>
</feature>
<comment type="caution">
    <text evidence="15">The sequence shown here is derived from an EMBL/GenBank/DDBJ whole genome shotgun (WGS) entry which is preliminary data.</text>
</comment>
<evidence type="ECO:0000256" key="11">
    <source>
        <dbReference type="ARBA" id="ARBA00023136"/>
    </source>
</evidence>
<comment type="cofactor">
    <cofactor evidence="1">
        <name>heme b</name>
        <dbReference type="ChEBI" id="CHEBI:60344"/>
    </cofactor>
</comment>
<keyword evidence="10" id="KW-0408">Iron</keyword>
<keyword evidence="6 13" id="KW-0812">Transmembrane</keyword>
<dbReference type="InterPro" id="IPR052168">
    <property type="entry name" value="Cytochrome_b561_oxidase"/>
</dbReference>
<evidence type="ECO:0000256" key="8">
    <source>
        <dbReference type="ARBA" id="ARBA00022982"/>
    </source>
</evidence>
<gene>
    <name evidence="15" type="ORF">Q0812_03055</name>
</gene>
<dbReference type="Pfam" id="PF01292">
    <property type="entry name" value="Ni_hydr_CYTB"/>
    <property type="match status" value="1"/>
</dbReference>
<keyword evidence="16" id="KW-1185">Reference proteome</keyword>
<keyword evidence="8" id="KW-0249">Electron transport</keyword>
<dbReference type="SUPFAM" id="SSF81342">
    <property type="entry name" value="Transmembrane di-heme cytochromes"/>
    <property type="match status" value="1"/>
</dbReference>
<evidence type="ECO:0000256" key="9">
    <source>
        <dbReference type="ARBA" id="ARBA00022989"/>
    </source>
</evidence>
<keyword evidence="9 13" id="KW-1133">Transmembrane helix</keyword>
<reference evidence="15" key="1">
    <citation type="submission" date="2023-07" db="EMBL/GenBank/DDBJ databases">
        <title>Brevundimonas soil sp. nov., isolated from the soil of chemical plant.</title>
        <authorList>
            <person name="Wu N."/>
        </authorList>
    </citation>
    <scope>NUCLEOTIDE SEQUENCE</scope>
    <source>
        <strain evidence="15">XZ-24</strain>
    </source>
</reference>
<evidence type="ECO:0000256" key="4">
    <source>
        <dbReference type="ARBA" id="ARBA00022475"/>
    </source>
</evidence>
<comment type="similarity">
    <text evidence="12">Belongs to the cytochrome b561 family.</text>
</comment>
<keyword evidence="11 13" id="KW-0472">Membrane</keyword>
<evidence type="ECO:0000256" key="5">
    <source>
        <dbReference type="ARBA" id="ARBA00022617"/>
    </source>
</evidence>
<dbReference type="RefSeq" id="WP_302108816.1">
    <property type="nucleotide sequence ID" value="NZ_JAUKTR010000001.1"/>
</dbReference>
<evidence type="ECO:0000256" key="2">
    <source>
        <dbReference type="ARBA" id="ARBA00004651"/>
    </source>
</evidence>
<dbReference type="Proteomes" id="UP001169063">
    <property type="component" value="Unassembled WGS sequence"/>
</dbReference>
<dbReference type="InterPro" id="IPR011577">
    <property type="entry name" value="Cyt_b561_bac/Ni-Hgenase"/>
</dbReference>
<evidence type="ECO:0000259" key="14">
    <source>
        <dbReference type="Pfam" id="PF01292"/>
    </source>
</evidence>
<keyword evidence="7" id="KW-0479">Metal-binding</keyword>
<evidence type="ECO:0000256" key="7">
    <source>
        <dbReference type="ARBA" id="ARBA00022723"/>
    </source>
</evidence>
<proteinExistence type="inferred from homology"/>
<evidence type="ECO:0000256" key="3">
    <source>
        <dbReference type="ARBA" id="ARBA00022448"/>
    </source>
</evidence>
<feature type="transmembrane region" description="Helical" evidence="13">
    <location>
        <begin position="12"/>
        <end position="35"/>
    </location>
</feature>
<feature type="transmembrane region" description="Helical" evidence="13">
    <location>
        <begin position="96"/>
        <end position="115"/>
    </location>
</feature>
<keyword evidence="4" id="KW-1003">Cell membrane</keyword>
<accession>A0ABT8SIK5</accession>
<feature type="transmembrane region" description="Helical" evidence="13">
    <location>
        <begin position="55"/>
        <end position="75"/>
    </location>
</feature>
<evidence type="ECO:0000256" key="10">
    <source>
        <dbReference type="ARBA" id="ARBA00023004"/>
    </source>
</evidence>
<keyword evidence="5" id="KW-0349">Heme</keyword>
<evidence type="ECO:0000256" key="1">
    <source>
        <dbReference type="ARBA" id="ARBA00001970"/>
    </source>
</evidence>
<evidence type="ECO:0000256" key="13">
    <source>
        <dbReference type="SAM" id="Phobius"/>
    </source>
</evidence>